<evidence type="ECO:0000313" key="1">
    <source>
        <dbReference type="EMBL" id="CAI2198272.1"/>
    </source>
</evidence>
<keyword evidence="2" id="KW-1185">Reference proteome</keyword>
<protein>
    <submittedName>
        <fullName evidence="1">2876_t:CDS:1</fullName>
    </submittedName>
</protein>
<dbReference type="PANTHER" id="PTHR46579">
    <property type="entry name" value="F5/8 TYPE C DOMAIN-CONTAINING PROTEIN-RELATED"/>
    <property type="match status" value="1"/>
</dbReference>
<sequence length="175" mass="20631">YNQGNRHVYYPLKLSTSELERNYDPENLSLRTHEGYIQDVIAIEVVNKSLRKREIQKRGVNGRSILFELKSIKFPTSFPVDIMHGLFENIAPAMLQHWTGTFFKENQDNNYDYILSSKIWTEIGNIMEKNKKNMPLDFGHPPIDIQRYSALFKAEDWSNWVILYSLPLLQDYLSE</sequence>
<dbReference type="EMBL" id="CAMKVN010018215">
    <property type="protein sequence ID" value="CAI2198272.1"/>
    <property type="molecule type" value="Genomic_DNA"/>
</dbReference>
<proteinExistence type="predicted"/>
<name>A0A9W4T8S0_9GLOM</name>
<accession>A0A9W4T8S0</accession>
<gene>
    <name evidence="1" type="ORF">FWILDA_LOCUS18490</name>
</gene>
<feature type="non-terminal residue" evidence="1">
    <location>
        <position position="175"/>
    </location>
</feature>
<reference evidence="1" key="1">
    <citation type="submission" date="2022-08" db="EMBL/GenBank/DDBJ databases">
        <authorList>
            <person name="Kallberg Y."/>
            <person name="Tangrot J."/>
            <person name="Rosling A."/>
        </authorList>
    </citation>
    <scope>NUCLEOTIDE SEQUENCE</scope>
    <source>
        <strain evidence="1">Wild A</strain>
    </source>
</reference>
<dbReference type="Proteomes" id="UP001153678">
    <property type="component" value="Unassembled WGS sequence"/>
</dbReference>
<organism evidence="1 2">
    <name type="scientific">Funneliformis geosporum</name>
    <dbReference type="NCBI Taxonomy" id="1117311"/>
    <lineage>
        <taxon>Eukaryota</taxon>
        <taxon>Fungi</taxon>
        <taxon>Fungi incertae sedis</taxon>
        <taxon>Mucoromycota</taxon>
        <taxon>Glomeromycotina</taxon>
        <taxon>Glomeromycetes</taxon>
        <taxon>Glomerales</taxon>
        <taxon>Glomeraceae</taxon>
        <taxon>Funneliformis</taxon>
    </lineage>
</organism>
<dbReference type="OrthoDB" id="2413534at2759"/>
<evidence type="ECO:0000313" key="2">
    <source>
        <dbReference type="Proteomes" id="UP001153678"/>
    </source>
</evidence>
<dbReference type="AlphaFoldDB" id="A0A9W4T8S0"/>
<feature type="non-terminal residue" evidence="1">
    <location>
        <position position="1"/>
    </location>
</feature>
<dbReference type="PANTHER" id="PTHR46579:SF1">
    <property type="entry name" value="F5_8 TYPE C DOMAIN-CONTAINING PROTEIN"/>
    <property type="match status" value="1"/>
</dbReference>
<comment type="caution">
    <text evidence="1">The sequence shown here is derived from an EMBL/GenBank/DDBJ whole genome shotgun (WGS) entry which is preliminary data.</text>
</comment>